<name>A0A6V7U6I7_MELEN</name>
<proteinExistence type="predicted"/>
<evidence type="ECO:0000313" key="1">
    <source>
        <dbReference type="EMBL" id="CAD2147444.1"/>
    </source>
</evidence>
<dbReference type="Proteomes" id="UP000580250">
    <property type="component" value="Unassembled WGS sequence"/>
</dbReference>
<evidence type="ECO:0000313" key="2">
    <source>
        <dbReference type="Proteomes" id="UP000580250"/>
    </source>
</evidence>
<protein>
    <submittedName>
        <fullName evidence="1">Uncharacterized protein</fullName>
    </submittedName>
</protein>
<dbReference type="EMBL" id="CAJEWN010000039">
    <property type="protein sequence ID" value="CAD2147444.1"/>
    <property type="molecule type" value="Genomic_DNA"/>
</dbReference>
<gene>
    <name evidence="1" type="ORF">MENT_LOCUS8969</name>
</gene>
<comment type="caution">
    <text evidence="1">The sequence shown here is derived from an EMBL/GenBank/DDBJ whole genome shotgun (WGS) entry which is preliminary data.</text>
</comment>
<accession>A0A6V7U6I7</accession>
<organism evidence="1 2">
    <name type="scientific">Meloidogyne enterolobii</name>
    <name type="common">Root-knot nematode worm</name>
    <name type="synonym">Meloidogyne mayaguensis</name>
    <dbReference type="NCBI Taxonomy" id="390850"/>
    <lineage>
        <taxon>Eukaryota</taxon>
        <taxon>Metazoa</taxon>
        <taxon>Ecdysozoa</taxon>
        <taxon>Nematoda</taxon>
        <taxon>Chromadorea</taxon>
        <taxon>Rhabditida</taxon>
        <taxon>Tylenchina</taxon>
        <taxon>Tylenchomorpha</taxon>
        <taxon>Tylenchoidea</taxon>
        <taxon>Meloidogynidae</taxon>
        <taxon>Meloidogyninae</taxon>
        <taxon>Meloidogyne</taxon>
    </lineage>
</organism>
<sequence>MAKTIENILKDILDKLTGSCEEPDKLIDSVDTDIDAKLKSLAIKLKDESPQSVIALISKMDSNDIDGVFNILNIKIDVSDEFGQSKAVYKKLKESAPGACELLEGILSQLDSYMKKFGNSKELGKKSINYI</sequence>
<reference evidence="1 2" key="1">
    <citation type="submission" date="2020-08" db="EMBL/GenBank/DDBJ databases">
        <authorList>
            <person name="Koutsovoulos G."/>
            <person name="Danchin GJ E."/>
        </authorList>
    </citation>
    <scope>NUCLEOTIDE SEQUENCE [LARGE SCALE GENOMIC DNA]</scope>
</reference>
<dbReference type="AlphaFoldDB" id="A0A6V7U6I7"/>